<protein>
    <submittedName>
        <fullName evidence="2">Uncharacterized protein</fullName>
    </submittedName>
</protein>
<organism evidence="2 3">
    <name type="scientific">Vanilla planifolia</name>
    <name type="common">Vanilla</name>
    <dbReference type="NCBI Taxonomy" id="51239"/>
    <lineage>
        <taxon>Eukaryota</taxon>
        <taxon>Viridiplantae</taxon>
        <taxon>Streptophyta</taxon>
        <taxon>Embryophyta</taxon>
        <taxon>Tracheophyta</taxon>
        <taxon>Spermatophyta</taxon>
        <taxon>Magnoliopsida</taxon>
        <taxon>Liliopsida</taxon>
        <taxon>Asparagales</taxon>
        <taxon>Orchidaceae</taxon>
        <taxon>Vanilloideae</taxon>
        <taxon>Vanilleae</taxon>
        <taxon>Vanilla</taxon>
    </lineage>
</organism>
<feature type="region of interest" description="Disordered" evidence="1">
    <location>
        <begin position="1"/>
        <end position="67"/>
    </location>
</feature>
<keyword evidence="3" id="KW-1185">Reference proteome</keyword>
<evidence type="ECO:0000256" key="1">
    <source>
        <dbReference type="SAM" id="MobiDB-lite"/>
    </source>
</evidence>
<proteinExistence type="predicted"/>
<evidence type="ECO:0000313" key="2">
    <source>
        <dbReference type="EMBL" id="KAG0492402.1"/>
    </source>
</evidence>
<sequence length="67" mass="7224">MAPQGNTTARRWAKRCPESRRARVRVSSEGGQPTYANGKIPNAKREGGGVSSPCTPPSNPNFLIPME</sequence>
<accession>A0A835RUQ4</accession>
<dbReference type="AlphaFoldDB" id="A0A835RUQ4"/>
<reference evidence="2 3" key="1">
    <citation type="journal article" date="2020" name="Nat. Food">
        <title>A phased Vanilla planifolia genome enables genetic improvement of flavour and production.</title>
        <authorList>
            <person name="Hasing T."/>
            <person name="Tang H."/>
            <person name="Brym M."/>
            <person name="Khazi F."/>
            <person name="Huang T."/>
            <person name="Chambers A.H."/>
        </authorList>
    </citation>
    <scope>NUCLEOTIDE SEQUENCE [LARGE SCALE GENOMIC DNA]</scope>
    <source>
        <tissue evidence="2">Leaf</tissue>
    </source>
</reference>
<evidence type="ECO:0000313" key="3">
    <source>
        <dbReference type="Proteomes" id="UP000636800"/>
    </source>
</evidence>
<dbReference type="OrthoDB" id="1928390at2759"/>
<gene>
    <name evidence="2" type="ORF">HPP92_005800</name>
</gene>
<comment type="caution">
    <text evidence="2">The sequence shown here is derived from an EMBL/GenBank/DDBJ whole genome shotgun (WGS) entry which is preliminary data.</text>
</comment>
<dbReference type="Proteomes" id="UP000636800">
    <property type="component" value="Chromosome 2"/>
</dbReference>
<dbReference type="EMBL" id="JADCNL010000002">
    <property type="protein sequence ID" value="KAG0492402.1"/>
    <property type="molecule type" value="Genomic_DNA"/>
</dbReference>
<name>A0A835RUQ4_VANPL</name>